<dbReference type="EMBL" id="QXGF01000331">
    <property type="protein sequence ID" value="KAE8941967.1"/>
    <property type="molecule type" value="Genomic_DNA"/>
</dbReference>
<dbReference type="EMBL" id="QXGA01000290">
    <property type="protein sequence ID" value="KAE9148437.1"/>
    <property type="molecule type" value="Genomic_DNA"/>
</dbReference>
<dbReference type="Proteomes" id="UP000440732">
    <property type="component" value="Unassembled WGS sequence"/>
</dbReference>
<dbReference type="InterPro" id="IPR011009">
    <property type="entry name" value="Kinase-like_dom_sf"/>
</dbReference>
<dbReference type="PANTHER" id="PTHR24058:SF22">
    <property type="entry name" value="DUAL SPECIFICITY TYROSINE-PHOSPHORYLATION-REGULATED KINASE 4"/>
    <property type="match status" value="1"/>
</dbReference>
<evidence type="ECO:0000313" key="16">
    <source>
        <dbReference type="EMBL" id="KAE9320673.1"/>
    </source>
</evidence>
<feature type="compositionally biased region" description="Basic and acidic residues" evidence="8">
    <location>
        <begin position="131"/>
        <end position="142"/>
    </location>
</feature>
<dbReference type="PROSITE" id="PS50011">
    <property type="entry name" value="PROTEIN_KINASE_DOM"/>
    <property type="match status" value="1"/>
</dbReference>
<dbReference type="InterPro" id="IPR017441">
    <property type="entry name" value="Protein_kinase_ATP_BS"/>
</dbReference>
<evidence type="ECO:0000313" key="19">
    <source>
        <dbReference type="Proteomes" id="UP000433483"/>
    </source>
</evidence>
<feature type="domain" description="Protein kinase" evidence="9">
    <location>
        <begin position="284"/>
        <end position="602"/>
    </location>
</feature>
<keyword evidence="5 10" id="KW-0418">Kinase</keyword>
<feature type="region of interest" description="Disordered" evidence="8">
    <location>
        <begin position="131"/>
        <end position="192"/>
    </location>
</feature>
<dbReference type="Pfam" id="PF00069">
    <property type="entry name" value="Pkinase"/>
    <property type="match status" value="1"/>
</dbReference>
<sequence>MEPPPSSTSSRGSRPARRTQRQLPALTPAPPSSASAAAPLKLEPQPTDDTGSRPAAAAGKKPSSLAHIFFNRRPLDLIRRTTSSLLASGGVSAPVGVVATPPAVEERKFWQPHRPLGDKAGRRRLQQLQLKEKDRNKDDHKPPQHPQQRLRVGGVVDDAETERRKKHELEPRADRQEAEIKRTPAPCPPSGKQFLLDADKAVELTALERAEILQYDEIRFVSTRAVKRSRRDGKIQNNLPVHGDDAAVHVQEADELPAQLCNDGYDDEHGDYLVLVGDHLAFRYEVLSALGHGSFGQVVCCLDHRTRKQVAVKIIRNRRKYRDQALVEVQLLAQLQRAATTCHENPHVVRMEEYFLFRDHVCIAFEVLGTNLYDFLKLRYFHGLPMSSVRTVGKQLAQALTFLKQQHVVHCDLKPENVLLHASALAGDARNTGIVENVTLIDFGSSCLEGAPMFTYIQSRFYRSPEVLLGHTYSGAIDMWSFACILVELHTGHPIFAGENECEQFACIMEVLGVPPTEMVLRSKRRLNFFDEVANPADFQAVEYVPKPFVNSRGRRRTPGSRSLISAVKSDDAEFLELLAKCFVWDPSQRLTPEQALEEPWMRHRKQEFAVNPVEYEL</sequence>
<evidence type="ECO:0000313" key="17">
    <source>
        <dbReference type="EMBL" id="KAE9349505.1"/>
    </source>
</evidence>
<dbReference type="EMBL" id="QXFY01000280">
    <property type="protein sequence ID" value="KAE9349505.1"/>
    <property type="molecule type" value="Genomic_DNA"/>
</dbReference>
<dbReference type="GO" id="GO:0005524">
    <property type="term" value="F:ATP binding"/>
    <property type="evidence" value="ECO:0007669"/>
    <property type="project" value="UniProtKB-UniRule"/>
</dbReference>
<protein>
    <submittedName>
        <fullName evidence="10">Dual specificity tyrosine-phosphorylation-regulated kinase 4</fullName>
    </submittedName>
</protein>
<evidence type="ECO:0000256" key="6">
    <source>
        <dbReference type="ARBA" id="ARBA00022840"/>
    </source>
</evidence>
<reference evidence="18 19" key="1">
    <citation type="submission" date="2018-08" db="EMBL/GenBank/DDBJ databases">
        <title>Genomic investigation of the strawberry pathogen Phytophthora fragariae indicates pathogenicity is determined by transcriptional variation in three key races.</title>
        <authorList>
            <person name="Adams T.M."/>
            <person name="Armitage A.D."/>
            <person name="Sobczyk M.K."/>
            <person name="Bates H.J."/>
            <person name="Dunwell J.M."/>
            <person name="Nellist C.F."/>
            <person name="Harrison R.J."/>
        </authorList>
    </citation>
    <scope>NUCLEOTIDE SEQUENCE [LARGE SCALE GENOMIC DNA]</scope>
    <source>
        <strain evidence="16 20">A4</strain>
        <strain evidence="15 21">BC-1</strain>
        <strain evidence="14 24">BC-23</strain>
        <strain evidence="13 19">NOV-27</strain>
        <strain evidence="12 22">NOV-5</strain>
        <strain evidence="11 23">NOV-71</strain>
        <strain evidence="17 25">NOV-77</strain>
        <strain evidence="10 18">NOV-9</strain>
    </source>
</reference>
<comment type="caution">
    <text evidence="10">The sequence shown here is derived from an EMBL/GenBank/DDBJ whole genome shotgun (WGS) entry which is preliminary data.</text>
</comment>
<evidence type="ECO:0000313" key="24">
    <source>
        <dbReference type="Proteomes" id="UP000476176"/>
    </source>
</evidence>
<dbReference type="SUPFAM" id="SSF56112">
    <property type="entry name" value="Protein kinase-like (PK-like)"/>
    <property type="match status" value="1"/>
</dbReference>
<dbReference type="PROSITE" id="PS00108">
    <property type="entry name" value="PROTEIN_KINASE_ST"/>
    <property type="match status" value="1"/>
</dbReference>
<gene>
    <name evidence="16" type="ORF">PF001_g5289</name>
    <name evidence="15" type="ORF">PF002_g8545</name>
    <name evidence="14" type="ORF">PF004_g6891</name>
    <name evidence="13" type="ORF">PF005_g7505</name>
    <name evidence="12" type="ORF">PF006_g6959</name>
    <name evidence="11" type="ORF">PF007_g7747</name>
    <name evidence="17" type="ORF">PF008_g6874</name>
    <name evidence="10" type="ORF">PF009_g8262</name>
</gene>
<evidence type="ECO:0000256" key="1">
    <source>
        <dbReference type="ARBA" id="ARBA00008867"/>
    </source>
</evidence>
<dbReference type="InterPro" id="IPR000719">
    <property type="entry name" value="Prot_kinase_dom"/>
</dbReference>
<evidence type="ECO:0000313" key="12">
    <source>
        <dbReference type="EMBL" id="KAE9148437.1"/>
    </source>
</evidence>
<evidence type="ECO:0000256" key="5">
    <source>
        <dbReference type="ARBA" id="ARBA00022777"/>
    </source>
</evidence>
<dbReference type="OrthoDB" id="9332038at2759"/>
<evidence type="ECO:0000256" key="2">
    <source>
        <dbReference type="ARBA" id="ARBA00022527"/>
    </source>
</evidence>
<keyword evidence="3" id="KW-0808">Transferase</keyword>
<evidence type="ECO:0000256" key="8">
    <source>
        <dbReference type="SAM" id="MobiDB-lite"/>
    </source>
</evidence>
<evidence type="ECO:0000313" key="21">
    <source>
        <dbReference type="Proteomes" id="UP000440367"/>
    </source>
</evidence>
<dbReference type="Gene3D" id="3.30.200.20">
    <property type="entry name" value="Phosphorylase Kinase, domain 1"/>
    <property type="match status" value="1"/>
</dbReference>
<keyword evidence="19" id="KW-1185">Reference proteome</keyword>
<evidence type="ECO:0000313" key="23">
    <source>
        <dbReference type="Proteomes" id="UP000441208"/>
    </source>
</evidence>
<feature type="compositionally biased region" description="Basic and acidic residues" evidence="8">
    <location>
        <begin position="161"/>
        <end position="182"/>
    </location>
</feature>
<feature type="region of interest" description="Disordered" evidence="8">
    <location>
        <begin position="1"/>
        <end position="67"/>
    </location>
</feature>
<evidence type="ECO:0000313" key="20">
    <source>
        <dbReference type="Proteomes" id="UP000437068"/>
    </source>
</evidence>
<dbReference type="InterPro" id="IPR008271">
    <property type="entry name" value="Ser/Thr_kinase_AS"/>
</dbReference>
<dbReference type="Proteomes" id="UP000486351">
    <property type="component" value="Unassembled WGS sequence"/>
</dbReference>
<accession>A0A6A3FC35</accession>
<evidence type="ECO:0000313" key="11">
    <source>
        <dbReference type="EMBL" id="KAE9121660.1"/>
    </source>
</evidence>
<keyword evidence="4 7" id="KW-0547">Nucleotide-binding</keyword>
<comment type="similarity">
    <text evidence="1">Belongs to the protein kinase superfamily. CMGC Ser/Thr protein kinase family. MNB/DYRK subfamily.</text>
</comment>
<evidence type="ECO:0000256" key="3">
    <source>
        <dbReference type="ARBA" id="ARBA00022679"/>
    </source>
</evidence>
<dbReference type="InterPro" id="IPR050494">
    <property type="entry name" value="Ser_Thr_dual-spec_kinase"/>
</dbReference>
<dbReference type="Proteomes" id="UP000437068">
    <property type="component" value="Unassembled WGS sequence"/>
</dbReference>
<evidence type="ECO:0000313" key="25">
    <source>
        <dbReference type="Proteomes" id="UP000486351"/>
    </source>
</evidence>
<name>A0A6A3FC35_9STRA</name>
<dbReference type="Proteomes" id="UP000441208">
    <property type="component" value="Unassembled WGS sequence"/>
</dbReference>
<dbReference type="GO" id="GO:0004674">
    <property type="term" value="F:protein serine/threonine kinase activity"/>
    <property type="evidence" value="ECO:0007669"/>
    <property type="project" value="UniProtKB-KW"/>
</dbReference>
<dbReference type="Proteomes" id="UP000429523">
    <property type="component" value="Unassembled WGS sequence"/>
</dbReference>
<evidence type="ECO:0000313" key="15">
    <source>
        <dbReference type="EMBL" id="KAE9242837.1"/>
    </source>
</evidence>
<dbReference type="Proteomes" id="UP000433483">
    <property type="component" value="Unassembled WGS sequence"/>
</dbReference>
<dbReference type="AlphaFoldDB" id="A0A6A3FC35"/>
<dbReference type="GO" id="GO:0005856">
    <property type="term" value="C:cytoskeleton"/>
    <property type="evidence" value="ECO:0007669"/>
    <property type="project" value="TreeGrafter"/>
</dbReference>
<dbReference type="Gene3D" id="1.10.510.10">
    <property type="entry name" value="Transferase(Phosphotransferase) domain 1"/>
    <property type="match status" value="1"/>
</dbReference>
<dbReference type="GO" id="GO:0005737">
    <property type="term" value="C:cytoplasm"/>
    <property type="evidence" value="ECO:0007669"/>
    <property type="project" value="TreeGrafter"/>
</dbReference>
<dbReference type="CDD" id="cd14210">
    <property type="entry name" value="PKc_DYRK"/>
    <property type="match status" value="1"/>
</dbReference>
<evidence type="ECO:0000313" key="22">
    <source>
        <dbReference type="Proteomes" id="UP000440732"/>
    </source>
</evidence>
<keyword evidence="2" id="KW-0723">Serine/threonine-protein kinase</keyword>
<dbReference type="EMBL" id="QXGE01000194">
    <property type="protein sequence ID" value="KAE9320673.1"/>
    <property type="molecule type" value="Genomic_DNA"/>
</dbReference>
<evidence type="ECO:0000259" key="9">
    <source>
        <dbReference type="PROSITE" id="PS50011"/>
    </source>
</evidence>
<proteinExistence type="inferred from homology"/>
<organism evidence="10 18">
    <name type="scientific">Phytophthora fragariae</name>
    <dbReference type="NCBI Taxonomy" id="53985"/>
    <lineage>
        <taxon>Eukaryota</taxon>
        <taxon>Sar</taxon>
        <taxon>Stramenopiles</taxon>
        <taxon>Oomycota</taxon>
        <taxon>Peronosporomycetes</taxon>
        <taxon>Peronosporales</taxon>
        <taxon>Peronosporaceae</taxon>
        <taxon>Phytophthora</taxon>
    </lineage>
</organism>
<dbReference type="PROSITE" id="PS00107">
    <property type="entry name" value="PROTEIN_KINASE_ATP"/>
    <property type="match status" value="1"/>
</dbReference>
<dbReference type="Proteomes" id="UP000476176">
    <property type="component" value="Unassembled WGS sequence"/>
</dbReference>
<evidence type="ECO:0000256" key="4">
    <source>
        <dbReference type="ARBA" id="ARBA00022741"/>
    </source>
</evidence>
<dbReference type="SMART" id="SM00220">
    <property type="entry name" value="S_TKc"/>
    <property type="match status" value="1"/>
</dbReference>
<keyword evidence="6 7" id="KW-0067">ATP-binding</keyword>
<dbReference type="EMBL" id="QXGB01000302">
    <property type="protein sequence ID" value="KAE9220351.1"/>
    <property type="molecule type" value="Genomic_DNA"/>
</dbReference>
<evidence type="ECO:0000256" key="7">
    <source>
        <dbReference type="PROSITE-ProRule" id="PRU10141"/>
    </source>
</evidence>
<dbReference type="Proteomes" id="UP000440367">
    <property type="component" value="Unassembled WGS sequence"/>
</dbReference>
<evidence type="ECO:0000313" key="13">
    <source>
        <dbReference type="EMBL" id="KAE9220351.1"/>
    </source>
</evidence>
<dbReference type="EMBL" id="QXFZ01000313">
    <property type="protein sequence ID" value="KAE9121660.1"/>
    <property type="molecule type" value="Genomic_DNA"/>
</dbReference>
<evidence type="ECO:0000313" key="14">
    <source>
        <dbReference type="EMBL" id="KAE9241809.1"/>
    </source>
</evidence>
<evidence type="ECO:0000313" key="18">
    <source>
        <dbReference type="Proteomes" id="UP000429523"/>
    </source>
</evidence>
<dbReference type="PANTHER" id="PTHR24058">
    <property type="entry name" value="DUAL SPECIFICITY PROTEIN KINASE"/>
    <property type="match status" value="1"/>
</dbReference>
<dbReference type="EMBL" id="QXGC01000286">
    <property type="protein sequence ID" value="KAE9241809.1"/>
    <property type="molecule type" value="Genomic_DNA"/>
</dbReference>
<evidence type="ECO:0000313" key="10">
    <source>
        <dbReference type="EMBL" id="KAE8941967.1"/>
    </source>
</evidence>
<dbReference type="EMBL" id="QXGD01000337">
    <property type="protein sequence ID" value="KAE9242837.1"/>
    <property type="molecule type" value="Genomic_DNA"/>
</dbReference>
<feature type="binding site" evidence="7">
    <location>
        <position position="313"/>
    </location>
    <ligand>
        <name>ATP</name>
        <dbReference type="ChEBI" id="CHEBI:30616"/>
    </ligand>
</feature>